<gene>
    <name evidence="7" type="primary">epsQ</name>
    <name evidence="6" type="synonym">cpsQ</name>
</gene>
<evidence type="ECO:0000313" key="7">
    <source>
        <dbReference type="EMBL" id="CAB52237.1"/>
    </source>
</evidence>
<protein>
    <submittedName>
        <fullName evidence="6">CpsQ</fullName>
    </submittedName>
    <submittedName>
        <fullName evidence="7">EpsQ protein</fullName>
    </submittedName>
</protein>
<organism evidence="7">
    <name type="scientific">Streptococcus thermophilus</name>
    <dbReference type="NCBI Taxonomy" id="1308"/>
    <lineage>
        <taxon>Bacteria</taxon>
        <taxon>Bacillati</taxon>
        <taxon>Bacillota</taxon>
        <taxon>Bacilli</taxon>
        <taxon>Lactobacillales</taxon>
        <taxon>Streptococcaceae</taxon>
        <taxon>Streptococcus</taxon>
    </lineage>
</organism>
<dbReference type="CDD" id="cd02526">
    <property type="entry name" value="GT2_RfbF_like"/>
    <property type="match status" value="1"/>
</dbReference>
<dbReference type="Pfam" id="PF00535">
    <property type="entry name" value="Glycos_transf_2"/>
    <property type="match status" value="1"/>
</dbReference>
<dbReference type="RefSeq" id="WP_002948755.1">
    <property type="nucleotide sequence ID" value="NZ_CP065787.1"/>
</dbReference>
<dbReference type="SUPFAM" id="SSF53448">
    <property type="entry name" value="Nucleotide-diphospho-sugar transferases"/>
    <property type="match status" value="1"/>
</dbReference>
<dbReference type="Gene3D" id="3.90.550.10">
    <property type="entry name" value="Spore Coat Polysaccharide Biosynthesis Protein SpsA, Chain A"/>
    <property type="match status" value="1"/>
</dbReference>
<accession>Q9RCJ0</accession>
<reference evidence="7" key="3">
    <citation type="submission" date="1999-08" db="EMBL/GenBank/DDBJ databases">
        <title>High polymorphism of IS1193 elements in Streptococcus thermophilus CNRZ368.</title>
        <authorList>
            <person name="Schmitt C."/>
            <person name="Guedon G."/>
            <person name="Paquier S."/>
            <person name="Pebay M."/>
            <person name="Panis C."/>
            <person name="Decaris B."/>
        </authorList>
    </citation>
    <scope>NUCLEOTIDE SEQUENCE</scope>
    <source>
        <strain evidence="7">CNRZ368</strain>
    </source>
</reference>
<dbReference type="PANTHER" id="PTHR43179">
    <property type="entry name" value="RHAMNOSYLTRANSFERASE WBBL"/>
    <property type="match status" value="1"/>
</dbReference>
<reference evidence="7" key="2">
    <citation type="journal article" date="1999" name="Gene">
        <title>Are horizontal transfers involved in the evolution of the Streptococcus thermophilus exopolysaccharide synthesis loci?</title>
        <authorList>
            <person name="Bourgoin F."/>
            <person name="Pluvinet A."/>
            <person name="Gintz B."/>
            <person name="Decaris B."/>
            <person name="Guedon G."/>
        </authorList>
    </citation>
    <scope>NUCLEOTIDE SEQUENCE</scope>
    <source>
        <strain evidence="7">CNRZ368</strain>
    </source>
</reference>
<dbReference type="PANTHER" id="PTHR43179:SF12">
    <property type="entry name" value="GALACTOFURANOSYLTRANSFERASE GLFT2"/>
    <property type="match status" value="1"/>
</dbReference>
<reference evidence="6" key="4">
    <citation type="journal article" date="2003" name="J. Dairy Sci.">
        <title>Biochemistry, genetics, and applications of exopolysaccharide production in Streptococcus thermophilus: a review.</title>
        <authorList>
            <person name="Broadbent J.R."/>
            <person name="McMahon D.J."/>
            <person name="Welker D.L."/>
            <person name="Oberg C.J."/>
            <person name="Moineau S."/>
        </authorList>
    </citation>
    <scope>NUCLEOTIDE SEQUENCE</scope>
    <source>
        <strain evidence="6">MR-1C</strain>
    </source>
</reference>
<reference evidence="7" key="1">
    <citation type="journal article" date="1998" name="Plasmid">
        <title>Characterization of a novel insertion sequence, IS1194, in Streptococcus thermophilus.</title>
        <authorList>
            <person name="Bourgoin F."/>
            <person name="Guedon G."/>
            <person name="Gintz B."/>
            <person name="Decaris B."/>
        </authorList>
    </citation>
    <scope>NUCLEOTIDE SEQUENCE</scope>
    <source>
        <strain evidence="7">CNRZ368</strain>
    </source>
</reference>
<evidence type="ECO:0000256" key="3">
    <source>
        <dbReference type="ARBA" id="ARBA00022676"/>
    </source>
</evidence>
<evidence type="ECO:0000313" key="6">
    <source>
        <dbReference type="EMBL" id="AAM93399.1"/>
    </source>
</evidence>
<evidence type="ECO:0000256" key="2">
    <source>
        <dbReference type="ARBA" id="ARBA00006739"/>
    </source>
</evidence>
<evidence type="ECO:0000256" key="4">
    <source>
        <dbReference type="ARBA" id="ARBA00022679"/>
    </source>
</evidence>
<sequence>MDISAGIVLFNPDIKRLKENIDAVIIQCTHLYLVDNGSGNVDEVKGLLNQYNQSKISILWNRENQGIAKALNQLTSAAQKEGFDWILTLDQDSVVPSNIVGEFEKYINNSSVGILCPIICDRNKDEEIKINEDCTEIDECITSGSLLNIKAWSEIGGFDERMFIDGVDFDICYRLRQRGYKIYCIHSVVLLHELGHIEYHRFLFWKVLVKNHSAFRKYYIARNIIYTAKKRRSTLLVVKGLLQEIKLIGIVIFYEEDKLNKIRCICRGIYDGFKGKVGE</sequence>
<dbReference type="EMBL" id="AF448249">
    <property type="protein sequence ID" value="AAM93399.1"/>
    <property type="molecule type" value="Genomic_DNA"/>
</dbReference>
<dbReference type="EMBL" id="Z98171">
    <property type="protein sequence ID" value="CAB52237.1"/>
    <property type="molecule type" value="Genomic_DNA"/>
</dbReference>
<keyword evidence="3" id="KW-0328">Glycosyltransferase</keyword>
<dbReference type="InterPro" id="IPR001173">
    <property type="entry name" value="Glyco_trans_2-like"/>
</dbReference>
<comment type="pathway">
    <text evidence="1">Cell wall biogenesis; cell wall polysaccharide biosynthesis.</text>
</comment>
<feature type="domain" description="Glycosyltransferase 2-like" evidence="5">
    <location>
        <begin position="6"/>
        <end position="126"/>
    </location>
</feature>
<name>Q9RCJ0_STRTR</name>
<proteinExistence type="inferred from homology"/>
<comment type="similarity">
    <text evidence="2">Belongs to the glycosyltransferase 2 family.</text>
</comment>
<keyword evidence="4" id="KW-0808">Transferase</keyword>
<dbReference type="AlphaFoldDB" id="Q9RCJ0"/>
<evidence type="ECO:0000256" key="1">
    <source>
        <dbReference type="ARBA" id="ARBA00004776"/>
    </source>
</evidence>
<dbReference type="InterPro" id="IPR029044">
    <property type="entry name" value="Nucleotide-diphossugar_trans"/>
</dbReference>
<evidence type="ECO:0000259" key="5">
    <source>
        <dbReference type="Pfam" id="PF00535"/>
    </source>
</evidence>
<dbReference type="CAZy" id="GT2">
    <property type="family name" value="Glycosyltransferase Family 2"/>
</dbReference>
<dbReference type="GO" id="GO:0016757">
    <property type="term" value="F:glycosyltransferase activity"/>
    <property type="evidence" value="ECO:0007669"/>
    <property type="project" value="UniProtKB-KW"/>
</dbReference>